<dbReference type="InterPro" id="IPR054170">
    <property type="entry name" value="RlmL_1st"/>
</dbReference>
<dbReference type="GO" id="GO:0070043">
    <property type="term" value="F:rRNA (guanine-N7-)-methyltransferase activity"/>
    <property type="evidence" value="ECO:0007669"/>
    <property type="project" value="TreeGrafter"/>
</dbReference>
<reference evidence="3" key="1">
    <citation type="journal article" date="2016" name="Biosci. Biotechnol. Biochem.">
        <title>Bioconversion of AHX to AOH by resting cells of Burkholderia contaminans CH-1.</title>
        <authorList>
            <person name="Choi J.H."/>
            <person name="Kikuchi A."/>
            <person name="Pumkaeo P."/>
            <person name="Hirai H."/>
            <person name="Tokuyama S."/>
            <person name="Kawagishi H."/>
        </authorList>
    </citation>
    <scope>NUCLEOTIDE SEQUENCE</scope>
    <source>
        <strain evidence="3">CH-1</strain>
    </source>
</reference>
<dbReference type="CDD" id="cd11715">
    <property type="entry name" value="THUMP_AdoMetMT"/>
    <property type="match status" value="1"/>
</dbReference>
<protein>
    <submittedName>
        <fullName evidence="3">RNA methyltransferase</fullName>
    </submittedName>
</protein>
<name>A0A250L966_9BURK</name>
<dbReference type="PANTHER" id="PTHR47313">
    <property type="entry name" value="RIBOSOMAL RNA LARGE SUBUNIT METHYLTRANSFERASE K/L"/>
    <property type="match status" value="1"/>
</dbReference>
<evidence type="ECO:0000256" key="2">
    <source>
        <dbReference type="ARBA" id="ARBA00022679"/>
    </source>
</evidence>
<dbReference type="Pfam" id="PF01170">
    <property type="entry name" value="UPF0020"/>
    <property type="match status" value="1"/>
</dbReference>
<gene>
    <name evidence="3" type="ORF">BCCH1_35830</name>
</gene>
<sequence length="484" mass="52234">MAVPARAPPRGLLARLCGVPPRAAAPKRDATPAPAARAAYNSGLLHVLTRLMSSPTLYEFFAPCPRGLEAALAAELAEIAGRHLNGAPFTAGAQVPGGVHFSGGWAAGMAANLHSRIASRVLLKIAHRAYRNEQDVYALALEQPWERWFAATQTLRVDITAIKSPLKSLEFATLRVKDAICDRMRDKTGARPSIDTGAPDVRVFAFLTAGECTLYLDTSGEPLFKRGWRLDKGAAPLRENLAAGILRLTGWTPGTALYDPMCGSGTFLAEAAQIALGVAPGVERRFGFEKLKQYDITAWQGLKVPALDAKRAARGKRGEALGVYGSDISGDMLEKARANLERAGVPSVWLKQVDARGMTPPCDGPGIILANPPYGERIEVRGRSARGEVRETGRNRGNDDAFRRTHTDAPDSEFFNALGDALKQRFTGWQAFLLTSDRSLPGQLRLRESAKTPLFNGALECRLFRFDLIAGSVKARPATPEGDA</sequence>
<accession>A0A250L966</accession>
<keyword evidence="1 3" id="KW-0489">Methyltransferase</keyword>
<dbReference type="GO" id="GO:0008990">
    <property type="term" value="F:rRNA (guanine-N2-)-methyltransferase activity"/>
    <property type="evidence" value="ECO:0007669"/>
    <property type="project" value="TreeGrafter"/>
</dbReference>
<dbReference type="SMART" id="SM00981">
    <property type="entry name" value="THUMP"/>
    <property type="match status" value="1"/>
</dbReference>
<dbReference type="EMBL" id="AP018358">
    <property type="protein sequence ID" value="BBA41134.1"/>
    <property type="molecule type" value="Genomic_DNA"/>
</dbReference>
<dbReference type="InterPro" id="IPR000241">
    <property type="entry name" value="RlmKL-like_Mtase"/>
</dbReference>
<keyword evidence="2 3" id="KW-0808">Transferase</keyword>
<evidence type="ECO:0000313" key="3">
    <source>
        <dbReference type="EMBL" id="BBA41134.1"/>
    </source>
</evidence>
<proteinExistence type="predicted"/>
<dbReference type="InterPro" id="IPR004114">
    <property type="entry name" value="THUMP_dom"/>
</dbReference>
<dbReference type="PROSITE" id="PS51165">
    <property type="entry name" value="THUMP"/>
    <property type="match status" value="1"/>
</dbReference>
<organism evidence="3">
    <name type="scientific">Burkholderia contaminans</name>
    <dbReference type="NCBI Taxonomy" id="488447"/>
    <lineage>
        <taxon>Bacteria</taxon>
        <taxon>Pseudomonadati</taxon>
        <taxon>Pseudomonadota</taxon>
        <taxon>Betaproteobacteria</taxon>
        <taxon>Burkholderiales</taxon>
        <taxon>Burkholderiaceae</taxon>
        <taxon>Burkholderia</taxon>
        <taxon>Burkholderia cepacia complex</taxon>
    </lineage>
</organism>
<dbReference type="Pfam" id="PF22020">
    <property type="entry name" value="RlmL_1st"/>
    <property type="match status" value="1"/>
</dbReference>
<evidence type="ECO:0000256" key="1">
    <source>
        <dbReference type="ARBA" id="ARBA00022603"/>
    </source>
</evidence>
<dbReference type="AlphaFoldDB" id="A0A250L966"/>
<dbReference type="Gene3D" id="3.40.50.150">
    <property type="entry name" value="Vaccinia Virus protein VP39"/>
    <property type="match status" value="1"/>
</dbReference>
<dbReference type="PRINTS" id="PR00507">
    <property type="entry name" value="N12N6MTFRASE"/>
</dbReference>
<dbReference type="Gene3D" id="3.30.2130.30">
    <property type="match status" value="1"/>
</dbReference>
<dbReference type="InterPro" id="IPR029063">
    <property type="entry name" value="SAM-dependent_MTases_sf"/>
</dbReference>
<dbReference type="Pfam" id="PF02926">
    <property type="entry name" value="THUMP"/>
    <property type="match status" value="1"/>
</dbReference>
<dbReference type="SUPFAM" id="SSF53335">
    <property type="entry name" value="S-adenosyl-L-methionine-dependent methyltransferases"/>
    <property type="match status" value="1"/>
</dbReference>
<dbReference type="GO" id="GO:0003723">
    <property type="term" value="F:RNA binding"/>
    <property type="evidence" value="ECO:0007669"/>
    <property type="project" value="UniProtKB-UniRule"/>
</dbReference>
<dbReference type="PANTHER" id="PTHR47313:SF1">
    <property type="entry name" value="RIBOSOMAL RNA LARGE SUBUNIT METHYLTRANSFERASE K_L"/>
    <property type="match status" value="1"/>
</dbReference>
<reference evidence="3" key="2">
    <citation type="journal article" date="2017" name="Genome Announc.">
        <title>High-Quality Draft Genome Sequence of Burkholderia contaminans CH-1, a Gram-Negative Bacterium That Metabolizes 2-Azahypoxanthine, a Plant Growth-Regulating Compound.</title>
        <authorList>
            <person name="Choi J.-H."/>
            <person name="Sugiura H."/>
            <person name="Moriuchi R."/>
            <person name="Kawagishi H."/>
            <person name="Dohra H."/>
        </authorList>
    </citation>
    <scope>NUCLEOTIDE SEQUENCE</scope>
    <source>
        <strain evidence="3">CH-1</strain>
    </source>
</reference>